<proteinExistence type="predicted"/>
<evidence type="ECO:0000313" key="5">
    <source>
        <dbReference type="Proteomes" id="UP000448038"/>
    </source>
</evidence>
<keyword evidence="1" id="KW-0812">Transmembrane</keyword>
<evidence type="ECO:0000313" key="2">
    <source>
        <dbReference type="EMBL" id="GEK14170.1"/>
    </source>
</evidence>
<reference evidence="2 4" key="1">
    <citation type="submission" date="2019-07" db="EMBL/GenBank/DDBJ databases">
        <title>Whole genome shotgun sequence of Aliivibrio fischeri NBRC 101058.</title>
        <authorList>
            <person name="Hosoyama A."/>
            <person name="Uohara A."/>
            <person name="Ohji S."/>
            <person name="Ichikawa N."/>
        </authorList>
    </citation>
    <scope>NUCLEOTIDE SEQUENCE [LARGE SCALE GENOMIC DNA]</scope>
    <source>
        <strain evidence="2 4">NBRC 101058</strain>
    </source>
</reference>
<dbReference type="AlphaFoldDB" id="A0A510ULK3"/>
<sequence>MLVKHQQGFSLISIVLSIVIMSAALLIVTTSLVPRSQHNAELMYSTKASELGAAVMDEIVGRKFDQNSGPNGGLPACNSPTGEQCTTISGLGKDTNPITGVEESNRTLYNDVDDFDGLSGSVKDVLGNDLAGIYPNFSISIEVFYDANLDGKPDAISGNRKRIVVDVVDPSGQHYVFSVIRGNF</sequence>
<organism evidence="2 4">
    <name type="scientific">Aliivibrio fischeri</name>
    <name type="common">Vibrio fischeri</name>
    <dbReference type="NCBI Taxonomy" id="668"/>
    <lineage>
        <taxon>Bacteria</taxon>
        <taxon>Pseudomonadati</taxon>
        <taxon>Pseudomonadota</taxon>
        <taxon>Gammaproteobacteria</taxon>
        <taxon>Vibrionales</taxon>
        <taxon>Vibrionaceae</taxon>
        <taxon>Aliivibrio</taxon>
    </lineage>
</organism>
<evidence type="ECO:0000256" key="1">
    <source>
        <dbReference type="SAM" id="Phobius"/>
    </source>
</evidence>
<protein>
    <submittedName>
        <fullName evidence="2">MSHA biogenesis protein MshD</fullName>
    </submittedName>
    <submittedName>
        <fullName evidence="3">Type II secretion system protein</fullName>
    </submittedName>
</protein>
<keyword evidence="1" id="KW-1133">Transmembrane helix</keyword>
<evidence type="ECO:0000313" key="3">
    <source>
        <dbReference type="EMBL" id="MUK50727.1"/>
    </source>
</evidence>
<dbReference type="Proteomes" id="UP000321787">
    <property type="component" value="Unassembled WGS sequence"/>
</dbReference>
<dbReference type="EMBL" id="BJTZ01000013">
    <property type="protein sequence ID" value="GEK14170.1"/>
    <property type="molecule type" value="Genomic_DNA"/>
</dbReference>
<comment type="caution">
    <text evidence="2">The sequence shown here is derived from an EMBL/GenBank/DDBJ whole genome shotgun (WGS) entry which is preliminary data.</text>
</comment>
<keyword evidence="1" id="KW-0472">Membrane</keyword>
<name>A0A510ULK3_ALIFS</name>
<gene>
    <name evidence="2" type="primary">mshD2</name>
    <name evidence="2" type="ORF">AFI02nite_22060</name>
    <name evidence="3" type="ORF">GNP88_16370</name>
</gene>
<evidence type="ECO:0000313" key="4">
    <source>
        <dbReference type="Proteomes" id="UP000321787"/>
    </source>
</evidence>
<dbReference type="RefSeq" id="WP_146864428.1">
    <property type="nucleotide sequence ID" value="NZ_BJTZ01000013.1"/>
</dbReference>
<reference evidence="3 5" key="2">
    <citation type="submission" date="2019-11" db="EMBL/GenBank/DDBJ databases">
        <title>Using colonization assays and comparative genomics to discover symbiosis behaviors and factors in Vibrio fischeri.</title>
        <authorList>
            <person name="Bongrand C."/>
            <person name="Moriano-Gutierrez S."/>
            <person name="Arevalo P."/>
            <person name="Mcfall-Ngai M."/>
            <person name="Visick K."/>
            <person name="Polz M.F."/>
            <person name="Ruby E.G."/>
        </authorList>
    </citation>
    <scope>NUCLEOTIDE SEQUENCE [LARGE SCALE GENOMIC DNA]</scope>
    <source>
        <strain evidence="5">emors.4.1</strain>
        <strain evidence="3">Emors.4.1</strain>
    </source>
</reference>
<accession>A0A510ULK3</accession>
<feature type="transmembrane region" description="Helical" evidence="1">
    <location>
        <begin position="12"/>
        <end position="33"/>
    </location>
</feature>
<dbReference type="Proteomes" id="UP000448038">
    <property type="component" value="Unassembled WGS sequence"/>
</dbReference>
<dbReference type="EMBL" id="WOBN01000027">
    <property type="protein sequence ID" value="MUK50727.1"/>
    <property type="molecule type" value="Genomic_DNA"/>
</dbReference>